<feature type="region of interest" description="Disordered" evidence="1">
    <location>
        <begin position="346"/>
        <end position="405"/>
    </location>
</feature>
<feature type="compositionally biased region" description="Pro residues" evidence="1">
    <location>
        <begin position="898"/>
        <end position="908"/>
    </location>
</feature>
<feature type="compositionally biased region" description="Low complexity" evidence="1">
    <location>
        <begin position="521"/>
        <end position="536"/>
    </location>
</feature>
<dbReference type="OrthoDB" id="3546893at2759"/>
<keyword evidence="2" id="KW-0812">Transmembrane</keyword>
<evidence type="ECO:0000256" key="1">
    <source>
        <dbReference type="SAM" id="MobiDB-lite"/>
    </source>
</evidence>
<feature type="transmembrane region" description="Helical" evidence="2">
    <location>
        <begin position="20"/>
        <end position="42"/>
    </location>
</feature>
<feature type="compositionally biased region" description="Pro residues" evidence="1">
    <location>
        <begin position="868"/>
        <end position="877"/>
    </location>
</feature>
<name>A0A1Y2A9E0_9PLEO</name>
<gene>
    <name evidence="3" type="ORF">BCR34DRAFT_206612</name>
</gene>
<feature type="compositionally biased region" description="Low complexity" evidence="1">
    <location>
        <begin position="469"/>
        <end position="480"/>
    </location>
</feature>
<organism evidence="3 4">
    <name type="scientific">Clohesyomyces aquaticus</name>
    <dbReference type="NCBI Taxonomy" id="1231657"/>
    <lineage>
        <taxon>Eukaryota</taxon>
        <taxon>Fungi</taxon>
        <taxon>Dikarya</taxon>
        <taxon>Ascomycota</taxon>
        <taxon>Pezizomycotina</taxon>
        <taxon>Dothideomycetes</taxon>
        <taxon>Pleosporomycetidae</taxon>
        <taxon>Pleosporales</taxon>
        <taxon>Lindgomycetaceae</taxon>
        <taxon>Clohesyomyces</taxon>
    </lineage>
</organism>
<feature type="region of interest" description="Disordered" evidence="1">
    <location>
        <begin position="852"/>
        <end position="956"/>
    </location>
</feature>
<feature type="region of interest" description="Disordered" evidence="1">
    <location>
        <begin position="421"/>
        <end position="536"/>
    </location>
</feature>
<feature type="compositionally biased region" description="Basic and acidic residues" evidence="1">
    <location>
        <begin position="1067"/>
        <end position="1079"/>
    </location>
</feature>
<feature type="region of interest" description="Disordered" evidence="1">
    <location>
        <begin position="978"/>
        <end position="1131"/>
    </location>
</feature>
<feature type="compositionally biased region" description="Polar residues" evidence="1">
    <location>
        <begin position="276"/>
        <end position="288"/>
    </location>
</feature>
<feature type="compositionally biased region" description="Polar residues" evidence="1">
    <location>
        <begin position="210"/>
        <end position="222"/>
    </location>
</feature>
<feature type="region of interest" description="Disordered" evidence="1">
    <location>
        <begin position="109"/>
        <end position="131"/>
    </location>
</feature>
<feature type="region of interest" description="Disordered" evidence="1">
    <location>
        <begin position="208"/>
        <end position="294"/>
    </location>
</feature>
<dbReference type="AlphaFoldDB" id="A0A1Y2A9E0"/>
<accession>A0A1Y2A9E0</accession>
<feature type="compositionally biased region" description="Basic and acidic residues" evidence="1">
    <location>
        <begin position="928"/>
        <end position="946"/>
    </location>
</feature>
<evidence type="ECO:0000313" key="3">
    <source>
        <dbReference type="EMBL" id="ORY19128.1"/>
    </source>
</evidence>
<keyword evidence="2" id="KW-1133">Transmembrane helix</keyword>
<protein>
    <submittedName>
        <fullName evidence="3">Uncharacterized protein</fullName>
    </submittedName>
</protein>
<proteinExistence type="predicted"/>
<keyword evidence="4" id="KW-1185">Reference proteome</keyword>
<evidence type="ECO:0000256" key="2">
    <source>
        <dbReference type="SAM" id="Phobius"/>
    </source>
</evidence>
<comment type="caution">
    <text evidence="3">The sequence shown here is derived from an EMBL/GenBank/DDBJ whole genome shotgun (WGS) entry which is preliminary data.</text>
</comment>
<feature type="compositionally biased region" description="Polar residues" evidence="1">
    <location>
        <begin position="451"/>
        <end position="468"/>
    </location>
</feature>
<evidence type="ECO:0000313" key="4">
    <source>
        <dbReference type="Proteomes" id="UP000193144"/>
    </source>
</evidence>
<keyword evidence="2" id="KW-0472">Membrane</keyword>
<feature type="compositionally biased region" description="Polar residues" evidence="1">
    <location>
        <begin position="1003"/>
        <end position="1022"/>
    </location>
</feature>
<dbReference type="Proteomes" id="UP000193144">
    <property type="component" value="Unassembled WGS sequence"/>
</dbReference>
<dbReference type="EMBL" id="MCFA01000003">
    <property type="protein sequence ID" value="ORY19128.1"/>
    <property type="molecule type" value="Genomic_DNA"/>
</dbReference>
<feature type="compositionally biased region" description="Polar residues" evidence="1">
    <location>
        <begin position="481"/>
        <end position="496"/>
    </location>
</feature>
<feature type="compositionally biased region" description="Polar residues" evidence="1">
    <location>
        <begin position="347"/>
        <end position="359"/>
    </location>
</feature>
<sequence>MTMLSVRVAPSSHLSSTAQAAIFTGLGVIIFGLIIGFVLLIIRARREQKRFLKDLEERGVVIAQAQAHASKQETAGVTKPCAVLRRAAFLPFNSKNGWGVLPSAESIGRSEPLSIPPHQGPPKSAGSATQRGRLSWPFSARRGSGGAIHLKMIKVPALAAVAENPKPSPLTSVMSGPMGGGPYISKQMQDGSRPSSDQPLLRHHPAFRNELQNRLRNSSTVTRPEALRRSMTTIPSSKWETRVRPSRPRPNSVAEIPLRAASGSGSYISRSKLPSRPTSVCSQQSGNPPDSVLPPLPLQIPRLKSQAFIRSRANRSPTRASISSFESASSSILAIHPSPVLPPYSNHCIQKGSSRQNSLIMGPRLLRDSSFQGKHRRPRSPSRIVATRHTSGRPSSGLLVQSRKDVNTVRMVETYTPCQMTRTVRGHNTPRSQSEPLMTAYGSPQGRRKTTSNLSDGFSKSEIPSRQLSTVSQASSTRSSNGNPFQWDTAPLSSGKPSALKGSPSARKGHRRQNCVRISLSPTILGPSSRSSSPPYSMFENNHKIAKTAPTMKTAVGIDHRSLPMPLSSSEFAPDVKLSAISNRASLTATSLALPMADYEHGLCTTPSEDNQVRGSSNITTELNTRFSNACSMSDLNFRAPDLSPPPALPSSRTLDDPTGGLEILDFAAPQSPPFEMLLEFPTLPQHYDPDQFQFLYETPTSSPTLGQFSSPFSTIPEQSSATSTRTITHEHDKLKDSPPCSPQAMRPHAFLPLSQSQLLQNSLIYNTNPPAKHATNTIDPSVLLSNNPNDTLISSNAEKTQAILRPLIDATSPSSPTIFKPQEYSSPSPLFGGPNFTNTPRLQFPLLPAQSPASSHYCMPSSRPSPSLLPLPPGSPRPKHAHHPLSVLDFATIPSLSQPPPIPPRSPARPLQSSIQKLRRMNSDAQKGGRGESRYLQLGKEESRQLPDNSSWLDDLDVTEADEQIWGKDITVFEIEQETGPDATAGAEPQNAEDQEKRVKRNNSNSLAVLSPKFSNDSPSSVWEDRGNFWQSTPPRSQPPNSPNNPKERFQRPSPSPKPSTPTPSRKREFEVARDGSPPERGPGKLSKIQRERKLAGSRYWKRSALRIGRPNFKFSEPDEWDSGNAGQSL</sequence>
<reference evidence="3 4" key="1">
    <citation type="submission" date="2016-07" db="EMBL/GenBank/DDBJ databases">
        <title>Pervasive Adenine N6-methylation of Active Genes in Fungi.</title>
        <authorList>
            <consortium name="DOE Joint Genome Institute"/>
            <person name="Mondo S.J."/>
            <person name="Dannebaum R.O."/>
            <person name="Kuo R.C."/>
            <person name="Labutti K."/>
            <person name="Haridas S."/>
            <person name="Kuo A."/>
            <person name="Salamov A."/>
            <person name="Ahrendt S.R."/>
            <person name="Lipzen A."/>
            <person name="Sullivan W."/>
            <person name="Andreopoulos W.B."/>
            <person name="Clum A."/>
            <person name="Lindquist E."/>
            <person name="Daum C."/>
            <person name="Ramamoorthy G.K."/>
            <person name="Gryganskyi A."/>
            <person name="Culley D."/>
            <person name="Magnuson J.K."/>
            <person name="James T.Y."/>
            <person name="O'Malley M.A."/>
            <person name="Stajich J.E."/>
            <person name="Spatafora J.W."/>
            <person name="Visel A."/>
            <person name="Grigoriev I.V."/>
        </authorList>
    </citation>
    <scope>NUCLEOTIDE SEQUENCE [LARGE SCALE GENOMIC DNA]</scope>
    <source>
        <strain evidence="3 4">CBS 115471</strain>
    </source>
</reference>